<gene>
    <name evidence="3" type="ORF">JYU29_08905</name>
</gene>
<accession>A0ABS5RUT1</accession>
<keyword evidence="4" id="KW-1185">Reference proteome</keyword>
<keyword evidence="2" id="KW-0812">Transmembrane</keyword>
<feature type="transmembrane region" description="Helical" evidence="2">
    <location>
        <begin position="6"/>
        <end position="28"/>
    </location>
</feature>
<keyword evidence="2" id="KW-1133">Transmembrane helix</keyword>
<proteinExistence type="predicted"/>
<dbReference type="RefSeq" id="WP_213984462.1">
    <property type="nucleotide sequence ID" value="NZ_JAFMNX010000002.1"/>
</dbReference>
<protein>
    <recommendedName>
        <fullName evidence="5">Cbb3-type cytochrome c oxidase subunit 3</fullName>
    </recommendedName>
</protein>
<feature type="compositionally biased region" description="Basic and acidic residues" evidence="1">
    <location>
        <begin position="39"/>
        <end position="56"/>
    </location>
</feature>
<sequence length="56" mass="6396">MDGFSSLWSLTVVLGPIVLIVLIAFALIRRRRLTPAERVSQKAETERGYNEPEQMH</sequence>
<keyword evidence="2" id="KW-0472">Membrane</keyword>
<evidence type="ECO:0000313" key="4">
    <source>
        <dbReference type="Proteomes" id="UP001297272"/>
    </source>
</evidence>
<evidence type="ECO:0000256" key="1">
    <source>
        <dbReference type="SAM" id="MobiDB-lite"/>
    </source>
</evidence>
<evidence type="ECO:0000313" key="3">
    <source>
        <dbReference type="EMBL" id="MBS9720804.1"/>
    </source>
</evidence>
<comment type="caution">
    <text evidence="3">The sequence shown here is derived from an EMBL/GenBank/DDBJ whole genome shotgun (WGS) entry which is preliminary data.</text>
</comment>
<dbReference type="EMBL" id="JAFMNX010000002">
    <property type="protein sequence ID" value="MBS9720804.1"/>
    <property type="molecule type" value="Genomic_DNA"/>
</dbReference>
<dbReference type="Proteomes" id="UP001297272">
    <property type="component" value="Unassembled WGS sequence"/>
</dbReference>
<name>A0ABS5RUT1_9HYPH</name>
<evidence type="ECO:0000256" key="2">
    <source>
        <dbReference type="SAM" id="Phobius"/>
    </source>
</evidence>
<feature type="region of interest" description="Disordered" evidence="1">
    <location>
        <begin position="36"/>
        <end position="56"/>
    </location>
</feature>
<evidence type="ECO:0008006" key="5">
    <source>
        <dbReference type="Google" id="ProtNLM"/>
    </source>
</evidence>
<organism evidence="3 4">
    <name type="scientific">Tianweitania aestuarii</name>
    <dbReference type="NCBI Taxonomy" id="2814886"/>
    <lineage>
        <taxon>Bacteria</taxon>
        <taxon>Pseudomonadati</taxon>
        <taxon>Pseudomonadota</taxon>
        <taxon>Alphaproteobacteria</taxon>
        <taxon>Hyphomicrobiales</taxon>
        <taxon>Phyllobacteriaceae</taxon>
        <taxon>Tianweitania</taxon>
    </lineage>
</organism>
<reference evidence="3 4" key="1">
    <citation type="submission" date="2021-03" db="EMBL/GenBank/DDBJ databases">
        <title>Tianweitania aestuarii sp. nov., isolated from a tidal flat.</title>
        <authorList>
            <person name="Park S."/>
            <person name="Yoon J.-H."/>
        </authorList>
    </citation>
    <scope>NUCLEOTIDE SEQUENCE [LARGE SCALE GENOMIC DNA]</scope>
    <source>
        <strain evidence="3 4">BSSL-BM11</strain>
    </source>
</reference>